<comment type="caution">
    <text evidence="1">The sequence shown here is derived from an EMBL/GenBank/DDBJ whole genome shotgun (WGS) entry which is preliminary data.</text>
</comment>
<keyword evidence="2" id="KW-1185">Reference proteome</keyword>
<evidence type="ECO:0000313" key="1">
    <source>
        <dbReference type="EMBL" id="KAF6741129.1"/>
    </source>
</evidence>
<dbReference type="OrthoDB" id="2205812at2759"/>
<name>A0A8H6H658_9AGAR</name>
<sequence>GRTQYRTMVQGMPNEIEDEVSSIISDIIWDGKVPGVDRDTMSLPYELGGEAVLDIKLRNESIYMKLAQKFVEGLMRWTGVAKDLMFHDIPKSRNITERDAAPHIFLQTWDTMKQGARTSLPLSTWKMIETARKYKLAFDPPKVTTKIKQDLPVWYHPGRINDLLTPDDGVYSRCLRDCHLVMSV</sequence>
<accession>A0A8H6H658</accession>
<gene>
    <name evidence="1" type="ORF">DFP72DRAFT_746061</name>
</gene>
<organism evidence="1 2">
    <name type="scientific">Ephemerocybe angulata</name>
    <dbReference type="NCBI Taxonomy" id="980116"/>
    <lineage>
        <taxon>Eukaryota</taxon>
        <taxon>Fungi</taxon>
        <taxon>Dikarya</taxon>
        <taxon>Basidiomycota</taxon>
        <taxon>Agaricomycotina</taxon>
        <taxon>Agaricomycetes</taxon>
        <taxon>Agaricomycetidae</taxon>
        <taxon>Agaricales</taxon>
        <taxon>Agaricineae</taxon>
        <taxon>Psathyrellaceae</taxon>
        <taxon>Ephemerocybe</taxon>
    </lineage>
</organism>
<dbReference type="AlphaFoldDB" id="A0A8H6H658"/>
<dbReference type="Proteomes" id="UP000521943">
    <property type="component" value="Unassembled WGS sequence"/>
</dbReference>
<reference evidence="1 2" key="1">
    <citation type="submission" date="2020-07" db="EMBL/GenBank/DDBJ databases">
        <title>Comparative genomics of pyrophilous fungi reveals a link between fire events and developmental genes.</title>
        <authorList>
            <consortium name="DOE Joint Genome Institute"/>
            <person name="Steindorff A.S."/>
            <person name="Carver A."/>
            <person name="Calhoun S."/>
            <person name="Stillman K."/>
            <person name="Liu H."/>
            <person name="Lipzen A."/>
            <person name="Pangilinan J."/>
            <person name="Labutti K."/>
            <person name="Bruns T.D."/>
            <person name="Grigoriev I.V."/>
        </authorList>
    </citation>
    <scope>NUCLEOTIDE SEQUENCE [LARGE SCALE GENOMIC DNA]</scope>
    <source>
        <strain evidence="1 2">CBS 144469</strain>
    </source>
</reference>
<feature type="non-terminal residue" evidence="1">
    <location>
        <position position="1"/>
    </location>
</feature>
<feature type="non-terminal residue" evidence="1">
    <location>
        <position position="184"/>
    </location>
</feature>
<proteinExistence type="predicted"/>
<dbReference type="EMBL" id="JACGCI010000285">
    <property type="protein sequence ID" value="KAF6741129.1"/>
    <property type="molecule type" value="Genomic_DNA"/>
</dbReference>
<protein>
    <submittedName>
        <fullName evidence="1">Uncharacterized protein</fullName>
    </submittedName>
</protein>
<evidence type="ECO:0000313" key="2">
    <source>
        <dbReference type="Proteomes" id="UP000521943"/>
    </source>
</evidence>